<comment type="caution">
    <text evidence="2">The sequence shown here is derived from an EMBL/GenBank/DDBJ whole genome shotgun (WGS) entry which is preliminary data.</text>
</comment>
<gene>
    <name evidence="2" type="primary">PDP1</name>
    <name evidence="2" type="ORF">EC973_008246</name>
</gene>
<dbReference type="SMART" id="SM00332">
    <property type="entry name" value="PP2Cc"/>
    <property type="match status" value="1"/>
</dbReference>
<dbReference type="InterPro" id="IPR015655">
    <property type="entry name" value="PP2C"/>
</dbReference>
<evidence type="ECO:0000313" key="2">
    <source>
        <dbReference type="EMBL" id="KAF7731732.1"/>
    </source>
</evidence>
<dbReference type="PANTHER" id="PTHR13832:SF792">
    <property type="entry name" value="GM14286P"/>
    <property type="match status" value="1"/>
</dbReference>
<dbReference type="Pfam" id="PF00481">
    <property type="entry name" value="PP2C"/>
    <property type="match status" value="1"/>
</dbReference>
<name>A0A8H7BVP8_9FUNG</name>
<proteinExistence type="predicted"/>
<dbReference type="InterPro" id="IPR001932">
    <property type="entry name" value="PPM-type_phosphatase-like_dom"/>
</dbReference>
<dbReference type="SUPFAM" id="SSF81606">
    <property type="entry name" value="PP2C-like"/>
    <property type="match status" value="1"/>
</dbReference>
<reference evidence="2" key="1">
    <citation type="submission" date="2020-01" db="EMBL/GenBank/DDBJ databases">
        <title>Genome Sequencing of Three Apophysomyces-Like Fungal Strains Confirms a Novel Fungal Genus in the Mucoromycota with divergent Burkholderia-like Endosymbiotic Bacteria.</title>
        <authorList>
            <person name="Stajich J.E."/>
            <person name="Macias A.M."/>
            <person name="Carter-House D."/>
            <person name="Lovett B."/>
            <person name="Kasson L.R."/>
            <person name="Berry K."/>
            <person name="Grigoriev I."/>
            <person name="Chang Y."/>
            <person name="Spatafora J."/>
            <person name="Kasson M.T."/>
        </authorList>
    </citation>
    <scope>NUCLEOTIDE SEQUENCE</scope>
    <source>
        <strain evidence="2">NRRL A-21654</strain>
    </source>
</reference>
<dbReference type="EMBL" id="JABAYA010000007">
    <property type="protein sequence ID" value="KAF7731732.1"/>
    <property type="molecule type" value="Genomic_DNA"/>
</dbReference>
<sequence>MPIPIRTISTAAAGLGISSVGYYYYQQKVEKVPTIPLPEPPKFHDSRPFKLLTPTEINNRLREGQRANRVNNQYIKAVYTSQVASNQPVEDTYSVNTFAGKLIAGVYDGHIGPHCSRMIKTQLPIYVARELQSVESPNPAIVQDAISKGFVDLDQDIQQRFYDLFPKNLSRVTEKDIRDAVNHHPNPAAADMYIKEAINGSCACLVYLDGDDLYAANTGDSRVVVVSQKEDGTWSGRRLVEEESPANPEWRAHMIAQHPPAEAESIIKRNRIFGLIAVGGSFGDIMYKVPQQYQMRVLPFIPYETYSTFAHYHHRIVVNYHTPPYLSSKPLVSHHKLTKQDKFVILGTDGLWDELSWDDVRSTNGDQVAAELIATWKAKEERNAATHMIREALLFEAVYKNVRERVPVSDETLELSKRLTRTPSRRYRDDITVTVIELGNDAQPAVLEDVGPVTEPAEVATDAPRLATPKSGSWFSGWFSGSRIYKL</sequence>
<dbReference type="CDD" id="cd00143">
    <property type="entry name" value="PP2Cc"/>
    <property type="match status" value="1"/>
</dbReference>
<accession>A0A8H7BVP8</accession>
<dbReference type="OrthoDB" id="420076at2759"/>
<feature type="domain" description="PPM-type phosphatase" evidence="1">
    <location>
        <begin position="75"/>
        <end position="438"/>
    </location>
</feature>
<dbReference type="Gene3D" id="3.60.40.10">
    <property type="entry name" value="PPM-type phosphatase domain"/>
    <property type="match status" value="1"/>
</dbReference>
<dbReference type="GO" id="GO:0005739">
    <property type="term" value="C:mitochondrion"/>
    <property type="evidence" value="ECO:0007669"/>
    <property type="project" value="TreeGrafter"/>
</dbReference>
<dbReference type="AlphaFoldDB" id="A0A8H7BVP8"/>
<dbReference type="PANTHER" id="PTHR13832">
    <property type="entry name" value="PROTEIN PHOSPHATASE 2C"/>
    <property type="match status" value="1"/>
</dbReference>
<dbReference type="GO" id="GO:0004741">
    <property type="term" value="F:[pyruvate dehydrogenase (acetyl-transferring)]-phosphatase activity"/>
    <property type="evidence" value="ECO:0007669"/>
    <property type="project" value="TreeGrafter"/>
</dbReference>
<keyword evidence="3" id="KW-1185">Reference proteome</keyword>
<dbReference type="InterPro" id="IPR036457">
    <property type="entry name" value="PPM-type-like_dom_sf"/>
</dbReference>
<dbReference type="PROSITE" id="PS51746">
    <property type="entry name" value="PPM_2"/>
    <property type="match status" value="1"/>
</dbReference>
<evidence type="ECO:0000313" key="3">
    <source>
        <dbReference type="Proteomes" id="UP000605846"/>
    </source>
</evidence>
<keyword evidence="2" id="KW-0670">Pyruvate</keyword>
<protein>
    <submittedName>
        <fullName evidence="2">[Pyruvate dehydrogenase [acetyl-transferring]]-phosphatase 1, mitochondrial</fullName>
    </submittedName>
</protein>
<organism evidence="2 3">
    <name type="scientific">Apophysomyces ossiformis</name>
    <dbReference type="NCBI Taxonomy" id="679940"/>
    <lineage>
        <taxon>Eukaryota</taxon>
        <taxon>Fungi</taxon>
        <taxon>Fungi incertae sedis</taxon>
        <taxon>Mucoromycota</taxon>
        <taxon>Mucoromycotina</taxon>
        <taxon>Mucoromycetes</taxon>
        <taxon>Mucorales</taxon>
        <taxon>Mucorineae</taxon>
        <taxon>Mucoraceae</taxon>
        <taxon>Apophysomyces</taxon>
    </lineage>
</organism>
<dbReference type="Proteomes" id="UP000605846">
    <property type="component" value="Unassembled WGS sequence"/>
</dbReference>
<evidence type="ECO:0000259" key="1">
    <source>
        <dbReference type="PROSITE" id="PS51746"/>
    </source>
</evidence>